<dbReference type="AlphaFoldDB" id="A0A5P6P6C0"/>
<dbReference type="EMBL" id="CP044543">
    <property type="protein sequence ID" value="QFI73765.1"/>
    <property type="molecule type" value="Genomic_DNA"/>
</dbReference>
<sequence>MRGTRGQKRRSRRYHSAFRCHSPRRRGIQYAAASRFNHRRHGVLDRPPLCAIAHWAGDDTECVAAACPKLLAMPPATSSPPAPAPSPRPTPGIA</sequence>
<evidence type="ECO:0000313" key="2">
    <source>
        <dbReference type="EMBL" id="QFI73765.1"/>
    </source>
</evidence>
<organism evidence="2 3">
    <name type="scientific">Bradyrhizobium betae</name>
    <dbReference type="NCBI Taxonomy" id="244734"/>
    <lineage>
        <taxon>Bacteria</taxon>
        <taxon>Pseudomonadati</taxon>
        <taxon>Pseudomonadota</taxon>
        <taxon>Alphaproteobacteria</taxon>
        <taxon>Hyphomicrobiales</taxon>
        <taxon>Nitrobacteraceae</taxon>
        <taxon>Bradyrhizobium</taxon>
    </lineage>
</organism>
<protein>
    <submittedName>
        <fullName evidence="2">Uncharacterized protein</fullName>
    </submittedName>
</protein>
<name>A0A5P6P6C0_9BRAD</name>
<evidence type="ECO:0000256" key="1">
    <source>
        <dbReference type="SAM" id="MobiDB-lite"/>
    </source>
</evidence>
<evidence type="ECO:0000313" key="3">
    <source>
        <dbReference type="Proteomes" id="UP000325641"/>
    </source>
</evidence>
<feature type="compositionally biased region" description="Pro residues" evidence="1">
    <location>
        <begin position="77"/>
        <end position="94"/>
    </location>
</feature>
<feature type="region of interest" description="Disordered" evidence="1">
    <location>
        <begin position="73"/>
        <end position="94"/>
    </location>
</feature>
<proteinExistence type="predicted"/>
<reference evidence="3" key="1">
    <citation type="submission" date="2019-10" db="EMBL/GenBank/DDBJ databases">
        <title>Complete Genome Sequence of Bradyrhizobium betae type strain PL7HG1T.</title>
        <authorList>
            <person name="Bromfield E.S.P."/>
            <person name="Cloutier S."/>
        </authorList>
    </citation>
    <scope>NUCLEOTIDE SEQUENCE [LARGE SCALE GENOMIC DNA]</scope>
    <source>
        <strain evidence="3">PL7HG1</strain>
    </source>
</reference>
<gene>
    <name evidence="2" type="ORF">F8237_15935</name>
</gene>
<dbReference type="Proteomes" id="UP000325641">
    <property type="component" value="Chromosome"/>
</dbReference>
<accession>A0A5P6P6C0</accession>
<dbReference type="KEGG" id="bbet:F8237_15935"/>